<evidence type="ECO:0000256" key="2">
    <source>
        <dbReference type="SAM" id="MobiDB-lite"/>
    </source>
</evidence>
<feature type="domain" description="Nephrocystin 3-like N-terminal" evidence="3">
    <location>
        <begin position="301"/>
        <end position="454"/>
    </location>
</feature>
<dbReference type="Pfam" id="PF24883">
    <property type="entry name" value="NPHP3_N"/>
    <property type="match status" value="1"/>
</dbReference>
<name>A0AAD5VL76_9AGAR</name>
<dbReference type="Proteomes" id="UP001213000">
    <property type="component" value="Unassembled WGS sequence"/>
</dbReference>
<comment type="caution">
    <text evidence="4">The sequence shown here is derived from an EMBL/GenBank/DDBJ whole genome shotgun (WGS) entry which is preliminary data.</text>
</comment>
<proteinExistence type="predicted"/>
<dbReference type="AlphaFoldDB" id="A0AAD5VL76"/>
<protein>
    <recommendedName>
        <fullName evidence="3">Nephrocystin 3-like N-terminal domain-containing protein</fullName>
    </recommendedName>
</protein>
<sequence length="840" mass="93746">MKRALSRSASNEPQDHRNKKARELSPKHSAEHWIWQGINSGNVGGLAEGSSMSYTTHIAPNLLGSSEGASWSGGDGPVSYMTHYSQAQAVSHLSLDVAPSERLGSRSCASTASMIVDDHWTTPPNPLSPLPIHPGTYVDATTVRYPAYGVGSARASFYSTPVAPLSSHVHATYAPPRATQSLFRQQETYDTSAAFNLASNAIVDDVMLVENMGGTGPSQPRAPTGSFYKARNVVINHPTMIENVISSASGKPVLEILMPYTDSRAHVDSSARHPPPRCHPDTRKHILGKLTADFNNPGRQFNMIWLRGPAGTGKSAVAQTFAMRSEELGRHGASYFFSRPRGWNRYITVIPSLIYQLAVNCLPYRNLVANAIANDPHILDKSPPVQFTQLIIHPFRTLQTCDHGRQRILVPFLVTLDGLDECESEEAQCELINMIANSVRVHKDLPLFWLICSRMEEHLQYAFAEIAECGRETLAIDAECRNDVERFLRSEFTKIRSKYRSSVPGNWPSELDFGIVARAVSGLFIFGSTVMKDIGSSEHANPVQRLQVLISFLENVEQTASINPLRALDLFYACILSNVPEAIFPTTRRILAFFIYMPKVPNNGPVKPNSAQALSNFLDLDQASFYTALRQLHSVISIPTPNHAFTTPLKFYHASFQDFLLDPQRSGMFFISKQKARVEVLKSILFWHESDSVQFHATDEPELLSLCKQLDYRYLDLGLNASLFCLAIFFLGCSDPSGGPFRTEPCDKIDRRLLSYMNMVIKKPARPATLQDLCNSWINSDREVEFVEYLFVGQGFKSIIVWNQSLDRVLQVRALNCDRAPTPEMIAEMREHSYRFPPAS</sequence>
<feature type="region of interest" description="Disordered" evidence="2">
    <location>
        <begin position="1"/>
        <end position="28"/>
    </location>
</feature>
<dbReference type="PANTHER" id="PTHR10039">
    <property type="entry name" value="AMELOGENIN"/>
    <property type="match status" value="1"/>
</dbReference>
<dbReference type="EMBL" id="JANIEX010000948">
    <property type="protein sequence ID" value="KAJ3561819.1"/>
    <property type="molecule type" value="Genomic_DNA"/>
</dbReference>
<dbReference type="InterPro" id="IPR056884">
    <property type="entry name" value="NPHP3-like_N"/>
</dbReference>
<evidence type="ECO:0000313" key="4">
    <source>
        <dbReference type="EMBL" id="KAJ3561819.1"/>
    </source>
</evidence>
<dbReference type="SUPFAM" id="SSF52540">
    <property type="entry name" value="P-loop containing nucleoside triphosphate hydrolases"/>
    <property type="match status" value="1"/>
</dbReference>
<keyword evidence="1" id="KW-0677">Repeat</keyword>
<keyword evidence="5" id="KW-1185">Reference proteome</keyword>
<evidence type="ECO:0000259" key="3">
    <source>
        <dbReference type="Pfam" id="PF24883"/>
    </source>
</evidence>
<feature type="compositionally biased region" description="Basic and acidic residues" evidence="2">
    <location>
        <begin position="13"/>
        <end position="28"/>
    </location>
</feature>
<organism evidence="4 5">
    <name type="scientific">Leucocoprinus birnbaumii</name>
    <dbReference type="NCBI Taxonomy" id="56174"/>
    <lineage>
        <taxon>Eukaryota</taxon>
        <taxon>Fungi</taxon>
        <taxon>Dikarya</taxon>
        <taxon>Basidiomycota</taxon>
        <taxon>Agaricomycotina</taxon>
        <taxon>Agaricomycetes</taxon>
        <taxon>Agaricomycetidae</taxon>
        <taxon>Agaricales</taxon>
        <taxon>Agaricineae</taxon>
        <taxon>Agaricaceae</taxon>
        <taxon>Leucocoprinus</taxon>
    </lineage>
</organism>
<gene>
    <name evidence="4" type="ORF">NP233_g9964</name>
</gene>
<accession>A0AAD5VL76</accession>
<evidence type="ECO:0000313" key="5">
    <source>
        <dbReference type="Proteomes" id="UP001213000"/>
    </source>
</evidence>
<reference evidence="4" key="1">
    <citation type="submission" date="2022-07" db="EMBL/GenBank/DDBJ databases">
        <title>Genome Sequence of Leucocoprinus birnbaumii.</title>
        <authorList>
            <person name="Buettner E."/>
        </authorList>
    </citation>
    <scope>NUCLEOTIDE SEQUENCE</scope>
    <source>
        <strain evidence="4">VT141</strain>
    </source>
</reference>
<dbReference type="InterPro" id="IPR027417">
    <property type="entry name" value="P-loop_NTPase"/>
</dbReference>
<evidence type="ECO:0000256" key="1">
    <source>
        <dbReference type="ARBA" id="ARBA00022737"/>
    </source>
</evidence>